<dbReference type="SUPFAM" id="SSF47413">
    <property type="entry name" value="lambda repressor-like DNA-binding domains"/>
    <property type="match status" value="1"/>
</dbReference>
<dbReference type="Gene3D" id="1.25.40.10">
    <property type="entry name" value="Tetratricopeptide repeat domain"/>
    <property type="match status" value="1"/>
</dbReference>
<keyword evidence="1" id="KW-0238">DNA-binding</keyword>
<reference evidence="3 4" key="1">
    <citation type="submission" date="2017-03" db="EMBL/GenBank/DDBJ databases">
        <title>Genome sequence of Clostridium oryzae DSM 28571.</title>
        <authorList>
            <person name="Poehlein A."/>
            <person name="Daniel R."/>
        </authorList>
    </citation>
    <scope>NUCLEOTIDE SEQUENCE [LARGE SCALE GENOMIC DNA]</scope>
    <source>
        <strain evidence="3 4">DSM 28571</strain>
    </source>
</reference>
<dbReference type="InterPro" id="IPR010982">
    <property type="entry name" value="Lambda_DNA-bd_dom_sf"/>
</dbReference>
<dbReference type="SMART" id="SM00530">
    <property type="entry name" value="HTH_XRE"/>
    <property type="match status" value="1"/>
</dbReference>
<protein>
    <submittedName>
        <fullName evidence="3">HTH-type transcriptional regulator Xre</fullName>
    </submittedName>
</protein>
<dbReference type="Pfam" id="PF13174">
    <property type="entry name" value="TPR_6"/>
    <property type="match status" value="1"/>
</dbReference>
<gene>
    <name evidence="3" type="primary">xre_2</name>
    <name evidence="3" type="ORF">CLORY_20230</name>
</gene>
<keyword evidence="4" id="KW-1185">Reference proteome</keyword>
<proteinExistence type="predicted"/>
<evidence type="ECO:0000259" key="2">
    <source>
        <dbReference type="PROSITE" id="PS50943"/>
    </source>
</evidence>
<feature type="domain" description="HTH cro/C1-type" evidence="2">
    <location>
        <begin position="12"/>
        <end position="64"/>
    </location>
</feature>
<dbReference type="Pfam" id="PF01381">
    <property type="entry name" value="HTH_3"/>
    <property type="match status" value="1"/>
</dbReference>
<accession>A0A1V4IPE8</accession>
<dbReference type="OrthoDB" id="9812495at2"/>
<dbReference type="CDD" id="cd00093">
    <property type="entry name" value="HTH_XRE"/>
    <property type="match status" value="1"/>
</dbReference>
<dbReference type="GO" id="GO:0003677">
    <property type="term" value="F:DNA binding"/>
    <property type="evidence" value="ECO:0007669"/>
    <property type="project" value="UniProtKB-KW"/>
</dbReference>
<dbReference type="SUPFAM" id="SSF48452">
    <property type="entry name" value="TPR-like"/>
    <property type="match status" value="1"/>
</dbReference>
<dbReference type="InterPro" id="IPR019734">
    <property type="entry name" value="TPR_rpt"/>
</dbReference>
<dbReference type="RefSeq" id="WP_079423882.1">
    <property type="nucleotide sequence ID" value="NZ_MZGV01000018.1"/>
</dbReference>
<dbReference type="Proteomes" id="UP000190080">
    <property type="component" value="Unassembled WGS sequence"/>
</dbReference>
<sequence>MDKLSIGETIFRLRKEKGFTQDQLGSFIGVSTAAVSKWESGISYPDITLLPVLASLFNVSIDKLMNYKAELSDEEVMSIYAKCEAIFSGGSIEEAVKTSKEYLKKYPNSYYLKFRTGFLFVMYSWKTNDEEDTRNMIAFAIKLFEEVVENCSREDLVEAALFQLGALYPQMDEQDKAIEALNKIHKSSVDPNDLLASIYIEKNELKKAREILQSKLYKCTFDITLACMSLAKSYAKEEKDLSKVEQYFNLMINIKKTINDEKGEGLSLYNEYLHFGRSYLLFNETEKSMEMLNNMIEDMRHRDINEPGEFKSCSFFNYIPVSKRTITMNLYDNLLKIFEEPIFDVIREREDFKRILSEINDLKEKHLR</sequence>
<name>A0A1V4IPE8_9CLOT</name>
<dbReference type="InterPro" id="IPR011990">
    <property type="entry name" value="TPR-like_helical_dom_sf"/>
</dbReference>
<organism evidence="3 4">
    <name type="scientific">Clostridium oryzae</name>
    <dbReference type="NCBI Taxonomy" id="1450648"/>
    <lineage>
        <taxon>Bacteria</taxon>
        <taxon>Bacillati</taxon>
        <taxon>Bacillota</taxon>
        <taxon>Clostridia</taxon>
        <taxon>Eubacteriales</taxon>
        <taxon>Clostridiaceae</taxon>
        <taxon>Clostridium</taxon>
    </lineage>
</organism>
<evidence type="ECO:0000313" key="3">
    <source>
        <dbReference type="EMBL" id="OPJ61931.1"/>
    </source>
</evidence>
<dbReference type="AlphaFoldDB" id="A0A1V4IPE8"/>
<evidence type="ECO:0000313" key="4">
    <source>
        <dbReference type="Proteomes" id="UP000190080"/>
    </source>
</evidence>
<dbReference type="EMBL" id="MZGV01000018">
    <property type="protein sequence ID" value="OPJ61931.1"/>
    <property type="molecule type" value="Genomic_DNA"/>
</dbReference>
<dbReference type="PROSITE" id="PS50943">
    <property type="entry name" value="HTH_CROC1"/>
    <property type="match status" value="1"/>
</dbReference>
<comment type="caution">
    <text evidence="3">The sequence shown here is derived from an EMBL/GenBank/DDBJ whole genome shotgun (WGS) entry which is preliminary data.</text>
</comment>
<evidence type="ECO:0000256" key="1">
    <source>
        <dbReference type="ARBA" id="ARBA00023125"/>
    </source>
</evidence>
<dbReference type="PANTHER" id="PTHR46558">
    <property type="entry name" value="TRACRIPTIONAL REGULATORY PROTEIN-RELATED-RELATED"/>
    <property type="match status" value="1"/>
</dbReference>
<dbReference type="STRING" id="1450648.CLORY_20230"/>
<dbReference type="InterPro" id="IPR001387">
    <property type="entry name" value="Cro/C1-type_HTH"/>
</dbReference>
<dbReference type="PANTHER" id="PTHR46558:SF11">
    <property type="entry name" value="HTH-TYPE TRANSCRIPTIONAL REGULATOR XRE"/>
    <property type="match status" value="1"/>
</dbReference>
<dbReference type="Gene3D" id="1.10.260.40">
    <property type="entry name" value="lambda repressor-like DNA-binding domains"/>
    <property type="match status" value="1"/>
</dbReference>